<name>A0A2W7P329_9BACT</name>
<organism evidence="2 3">
    <name type="scientific">Breznakibacter xylanolyticus</name>
    <dbReference type="NCBI Taxonomy" id="990"/>
    <lineage>
        <taxon>Bacteria</taxon>
        <taxon>Pseudomonadati</taxon>
        <taxon>Bacteroidota</taxon>
        <taxon>Bacteroidia</taxon>
        <taxon>Marinilabiliales</taxon>
        <taxon>Marinilabiliaceae</taxon>
        <taxon>Breznakibacter</taxon>
    </lineage>
</organism>
<reference evidence="2 3" key="1">
    <citation type="submission" date="2018-06" db="EMBL/GenBank/DDBJ databases">
        <title>Genomic Encyclopedia of Archaeal and Bacterial Type Strains, Phase II (KMG-II): from individual species to whole genera.</title>
        <authorList>
            <person name="Goeker M."/>
        </authorList>
    </citation>
    <scope>NUCLEOTIDE SEQUENCE [LARGE SCALE GENOMIC DNA]</scope>
    <source>
        <strain evidence="2 3">DSM 6779</strain>
    </source>
</reference>
<proteinExistence type="predicted"/>
<dbReference type="EMBL" id="QKZK01000008">
    <property type="protein sequence ID" value="PZX17832.1"/>
    <property type="molecule type" value="Genomic_DNA"/>
</dbReference>
<dbReference type="InterPro" id="IPR036116">
    <property type="entry name" value="FN3_sf"/>
</dbReference>
<dbReference type="CDD" id="cd00063">
    <property type="entry name" value="FN3"/>
    <property type="match status" value="1"/>
</dbReference>
<dbReference type="OrthoDB" id="944364at2"/>
<evidence type="ECO:0000313" key="2">
    <source>
        <dbReference type="EMBL" id="PZX17832.1"/>
    </source>
</evidence>
<dbReference type="Pfam" id="PF00041">
    <property type="entry name" value="fn3"/>
    <property type="match status" value="1"/>
</dbReference>
<protein>
    <submittedName>
        <fullName evidence="2">Fibronectin type III domain protein</fullName>
    </submittedName>
</protein>
<keyword evidence="3" id="KW-1185">Reference proteome</keyword>
<dbReference type="Proteomes" id="UP000249239">
    <property type="component" value="Unassembled WGS sequence"/>
</dbReference>
<gene>
    <name evidence="2" type="ORF">LX69_01245</name>
</gene>
<dbReference type="PROSITE" id="PS50853">
    <property type="entry name" value="FN3"/>
    <property type="match status" value="1"/>
</dbReference>
<accession>A0A2W7P329</accession>
<dbReference type="InterPro" id="IPR013783">
    <property type="entry name" value="Ig-like_fold"/>
</dbReference>
<dbReference type="AlphaFoldDB" id="A0A2W7P329"/>
<dbReference type="SUPFAM" id="SSF49265">
    <property type="entry name" value="Fibronectin type III"/>
    <property type="match status" value="1"/>
</dbReference>
<comment type="caution">
    <text evidence="2">The sequence shown here is derived from an EMBL/GenBank/DDBJ whole genome shotgun (WGS) entry which is preliminary data.</text>
</comment>
<feature type="domain" description="Fibronectin type-III" evidence="1">
    <location>
        <begin position="117"/>
        <end position="208"/>
    </location>
</feature>
<sequence length="208" mass="21710">MSKVKLELSKKTAAQKIDLGKTIVSKMTGNATFATPNPPLAAITTAITNLSAATAEVVAARKTVEVKMIAAKLAESTLDSLLTQEGNYVENISNGDEAKILSAGMDVRKDASAAVALPDKVASVNATIGDSAGEIDLSWDKIEGAKSYVVETALSSMDPLEWKHMVVSTRSKAEVNTLKSGVSYHLRVAAVGSVGQGPWSDPVVKVAP</sequence>
<evidence type="ECO:0000259" key="1">
    <source>
        <dbReference type="PROSITE" id="PS50853"/>
    </source>
</evidence>
<dbReference type="InterPro" id="IPR003961">
    <property type="entry name" value="FN3_dom"/>
</dbReference>
<dbReference type="Gene3D" id="2.60.40.10">
    <property type="entry name" value="Immunoglobulins"/>
    <property type="match status" value="1"/>
</dbReference>
<dbReference type="RefSeq" id="WP_111444949.1">
    <property type="nucleotide sequence ID" value="NZ_QKZK01000008.1"/>
</dbReference>
<evidence type="ECO:0000313" key="3">
    <source>
        <dbReference type="Proteomes" id="UP000249239"/>
    </source>
</evidence>